<dbReference type="SUPFAM" id="SSF48498">
    <property type="entry name" value="Tetracyclin repressor-like, C-terminal domain"/>
    <property type="match status" value="1"/>
</dbReference>
<dbReference type="PANTHER" id="PTHR30055:SF234">
    <property type="entry name" value="HTH-TYPE TRANSCRIPTIONAL REGULATOR BETI"/>
    <property type="match status" value="1"/>
</dbReference>
<evidence type="ECO:0000259" key="6">
    <source>
        <dbReference type="PROSITE" id="PS50977"/>
    </source>
</evidence>
<organism evidence="7 8">
    <name type="scientific">Cyanobium gracile UHCC 0139</name>
    <dbReference type="NCBI Taxonomy" id="3110308"/>
    <lineage>
        <taxon>Bacteria</taxon>
        <taxon>Bacillati</taxon>
        <taxon>Cyanobacteriota</taxon>
        <taxon>Cyanophyceae</taxon>
        <taxon>Synechococcales</taxon>
        <taxon>Prochlorococcaceae</taxon>
        <taxon>Cyanobium</taxon>
    </lineage>
</organism>
<proteinExistence type="predicted"/>
<dbReference type="PROSITE" id="PS01081">
    <property type="entry name" value="HTH_TETR_1"/>
    <property type="match status" value="1"/>
</dbReference>
<name>A0ABU5RQZ8_9CYAN</name>
<dbReference type="Gene3D" id="1.10.10.60">
    <property type="entry name" value="Homeodomain-like"/>
    <property type="match status" value="1"/>
</dbReference>
<protein>
    <submittedName>
        <fullName evidence="7">TetR/AcrR family transcriptional regulator</fullName>
    </submittedName>
</protein>
<keyword evidence="1" id="KW-0805">Transcription regulation</keyword>
<dbReference type="SUPFAM" id="SSF46689">
    <property type="entry name" value="Homeodomain-like"/>
    <property type="match status" value="1"/>
</dbReference>
<evidence type="ECO:0000313" key="8">
    <source>
        <dbReference type="Proteomes" id="UP001304461"/>
    </source>
</evidence>
<keyword evidence="3" id="KW-0804">Transcription</keyword>
<dbReference type="InterPro" id="IPR050109">
    <property type="entry name" value="HTH-type_TetR-like_transc_reg"/>
</dbReference>
<dbReference type="InterPro" id="IPR036271">
    <property type="entry name" value="Tet_transcr_reg_TetR-rel_C_sf"/>
</dbReference>
<sequence>MAAPPRDRLLSAARELFFQQGFARVSTDALAKAASVSKATLYKHFPSMEAVLRAVVEREVDGFERGVPITVATAAAFRAALVRYGTNLLDFLNQPDIIRFAQLMFEEARGNRGLAGDFYDSAYGRTQNDLAQLIQQGLDRGDLRSSLPAAELAEQLLGLWEGFGFIRALLGLTPQPFPDPGAWSEACVGTFLAGQGSAPPQGDDPTPSRADP</sequence>
<reference evidence="7 8" key="1">
    <citation type="submission" date="2023-12" db="EMBL/GenBank/DDBJ databases">
        <title>Baltic Sea Cyanobacteria.</title>
        <authorList>
            <person name="Delbaje E."/>
            <person name="Fewer D.P."/>
            <person name="Shishido T.K."/>
        </authorList>
    </citation>
    <scope>NUCLEOTIDE SEQUENCE [LARGE SCALE GENOMIC DNA]</scope>
    <source>
        <strain evidence="7 8">UHCC 0139</strain>
    </source>
</reference>
<gene>
    <name evidence="7" type="ORF">VB738_02740</name>
</gene>
<dbReference type="InterPro" id="IPR001647">
    <property type="entry name" value="HTH_TetR"/>
</dbReference>
<evidence type="ECO:0000256" key="2">
    <source>
        <dbReference type="ARBA" id="ARBA00023125"/>
    </source>
</evidence>
<accession>A0ABU5RQZ8</accession>
<dbReference type="Gene3D" id="1.10.357.10">
    <property type="entry name" value="Tetracycline Repressor, domain 2"/>
    <property type="match status" value="1"/>
</dbReference>
<comment type="caution">
    <text evidence="7">The sequence shown here is derived from an EMBL/GenBank/DDBJ whole genome shotgun (WGS) entry which is preliminary data.</text>
</comment>
<dbReference type="PROSITE" id="PS50977">
    <property type="entry name" value="HTH_TETR_2"/>
    <property type="match status" value="1"/>
</dbReference>
<dbReference type="PRINTS" id="PR00455">
    <property type="entry name" value="HTHTETR"/>
</dbReference>
<feature type="region of interest" description="Disordered" evidence="5">
    <location>
        <begin position="193"/>
        <end position="212"/>
    </location>
</feature>
<dbReference type="Pfam" id="PF14246">
    <property type="entry name" value="TetR_C_7"/>
    <property type="match status" value="1"/>
</dbReference>
<keyword evidence="8" id="KW-1185">Reference proteome</keyword>
<dbReference type="InterPro" id="IPR039536">
    <property type="entry name" value="TetR_C_Proteobacteria"/>
</dbReference>
<dbReference type="InterPro" id="IPR009057">
    <property type="entry name" value="Homeodomain-like_sf"/>
</dbReference>
<evidence type="ECO:0000256" key="1">
    <source>
        <dbReference type="ARBA" id="ARBA00023015"/>
    </source>
</evidence>
<evidence type="ECO:0000256" key="4">
    <source>
        <dbReference type="PROSITE-ProRule" id="PRU00335"/>
    </source>
</evidence>
<dbReference type="PANTHER" id="PTHR30055">
    <property type="entry name" value="HTH-TYPE TRANSCRIPTIONAL REGULATOR RUTR"/>
    <property type="match status" value="1"/>
</dbReference>
<dbReference type="InterPro" id="IPR023772">
    <property type="entry name" value="DNA-bd_HTH_TetR-type_CS"/>
</dbReference>
<feature type="domain" description="HTH tetR-type" evidence="6">
    <location>
        <begin position="3"/>
        <end position="63"/>
    </location>
</feature>
<keyword evidence="2 4" id="KW-0238">DNA-binding</keyword>
<dbReference type="EMBL" id="JAYGHX010000001">
    <property type="protein sequence ID" value="MEA5390171.1"/>
    <property type="molecule type" value="Genomic_DNA"/>
</dbReference>
<evidence type="ECO:0000256" key="3">
    <source>
        <dbReference type="ARBA" id="ARBA00023163"/>
    </source>
</evidence>
<dbReference type="RefSeq" id="WP_323304275.1">
    <property type="nucleotide sequence ID" value="NZ_JAYGHX010000001.1"/>
</dbReference>
<evidence type="ECO:0000256" key="5">
    <source>
        <dbReference type="SAM" id="MobiDB-lite"/>
    </source>
</evidence>
<dbReference type="Proteomes" id="UP001304461">
    <property type="component" value="Unassembled WGS sequence"/>
</dbReference>
<evidence type="ECO:0000313" key="7">
    <source>
        <dbReference type="EMBL" id="MEA5390171.1"/>
    </source>
</evidence>
<dbReference type="Pfam" id="PF00440">
    <property type="entry name" value="TetR_N"/>
    <property type="match status" value="1"/>
</dbReference>
<feature type="DNA-binding region" description="H-T-H motif" evidence="4">
    <location>
        <begin position="26"/>
        <end position="45"/>
    </location>
</feature>